<proteinExistence type="predicted"/>
<accession>A0A8X9A0H9</accession>
<dbReference type="EMBL" id="PNBA02000006">
    <property type="protein sequence ID" value="KAG6422474.1"/>
    <property type="molecule type" value="Genomic_DNA"/>
</dbReference>
<reference evidence="2" key="1">
    <citation type="submission" date="2018-01" db="EMBL/GenBank/DDBJ databases">
        <authorList>
            <person name="Mao J.F."/>
        </authorList>
    </citation>
    <scope>NUCLEOTIDE SEQUENCE</scope>
    <source>
        <strain evidence="2">Huo1</strain>
        <tissue evidence="2">Leaf</tissue>
    </source>
</reference>
<sequence length="68" mass="7397">MRGIGERQVLRHAGEAVVGPEAVPRPRQVPVAPPEVGPEQVHHLQLLHRPDPVPDPAARVQEGQGHMI</sequence>
<evidence type="ECO:0000313" key="3">
    <source>
        <dbReference type="Proteomes" id="UP000298416"/>
    </source>
</evidence>
<comment type="caution">
    <text evidence="2">The sequence shown here is derived from an EMBL/GenBank/DDBJ whole genome shotgun (WGS) entry which is preliminary data.</text>
</comment>
<keyword evidence="3" id="KW-1185">Reference proteome</keyword>
<feature type="region of interest" description="Disordered" evidence="1">
    <location>
        <begin position="48"/>
        <end position="68"/>
    </location>
</feature>
<name>A0A8X9A0H9_SALSN</name>
<dbReference type="AlphaFoldDB" id="A0A8X9A0H9"/>
<reference evidence="2" key="2">
    <citation type="submission" date="2020-08" db="EMBL/GenBank/DDBJ databases">
        <title>Plant Genome Project.</title>
        <authorList>
            <person name="Zhang R.-G."/>
        </authorList>
    </citation>
    <scope>NUCLEOTIDE SEQUENCE</scope>
    <source>
        <strain evidence="2">Huo1</strain>
        <tissue evidence="2">Leaf</tissue>
    </source>
</reference>
<gene>
    <name evidence="2" type="ORF">SASPL_119046</name>
</gene>
<evidence type="ECO:0000313" key="2">
    <source>
        <dbReference type="EMBL" id="KAG6422474.1"/>
    </source>
</evidence>
<organism evidence="2">
    <name type="scientific">Salvia splendens</name>
    <name type="common">Scarlet sage</name>
    <dbReference type="NCBI Taxonomy" id="180675"/>
    <lineage>
        <taxon>Eukaryota</taxon>
        <taxon>Viridiplantae</taxon>
        <taxon>Streptophyta</taxon>
        <taxon>Embryophyta</taxon>
        <taxon>Tracheophyta</taxon>
        <taxon>Spermatophyta</taxon>
        <taxon>Magnoliopsida</taxon>
        <taxon>eudicotyledons</taxon>
        <taxon>Gunneridae</taxon>
        <taxon>Pentapetalae</taxon>
        <taxon>asterids</taxon>
        <taxon>lamiids</taxon>
        <taxon>Lamiales</taxon>
        <taxon>Lamiaceae</taxon>
        <taxon>Nepetoideae</taxon>
        <taxon>Mentheae</taxon>
        <taxon>Salviinae</taxon>
        <taxon>Salvia</taxon>
        <taxon>Salvia subgen. Calosphace</taxon>
        <taxon>core Calosphace</taxon>
    </lineage>
</organism>
<evidence type="ECO:0000256" key="1">
    <source>
        <dbReference type="SAM" id="MobiDB-lite"/>
    </source>
</evidence>
<dbReference type="Proteomes" id="UP000298416">
    <property type="component" value="Unassembled WGS sequence"/>
</dbReference>
<protein>
    <submittedName>
        <fullName evidence="2">Uncharacterized protein</fullName>
    </submittedName>
</protein>